<name>A0A6P8XNY2_DROAB</name>
<keyword evidence="3" id="KW-1185">Reference proteome</keyword>
<accession>A0A6P8XNY2</accession>
<proteinExistence type="predicted"/>
<dbReference type="OrthoDB" id="8013751at2759"/>
<evidence type="ECO:0000313" key="3">
    <source>
        <dbReference type="Proteomes" id="UP000515160"/>
    </source>
</evidence>
<dbReference type="RefSeq" id="XP_034118316.1">
    <property type="nucleotide sequence ID" value="XM_034262425.2"/>
</dbReference>
<dbReference type="Proteomes" id="UP000515160">
    <property type="component" value="Chromosome X"/>
</dbReference>
<keyword evidence="2" id="KW-0732">Signal</keyword>
<evidence type="ECO:0000256" key="1">
    <source>
        <dbReference type="SAM" id="MobiDB-lite"/>
    </source>
</evidence>
<feature type="chain" id="PRO_5027745993" evidence="2">
    <location>
        <begin position="24"/>
        <end position="129"/>
    </location>
</feature>
<dbReference type="AlphaFoldDB" id="A0A6P8XNY2"/>
<protein>
    <submittedName>
        <fullName evidence="4">Uncharacterized protein LOC117577582</fullName>
    </submittedName>
</protein>
<evidence type="ECO:0000313" key="4">
    <source>
        <dbReference type="RefSeq" id="XP_034118316.1"/>
    </source>
</evidence>
<dbReference type="GeneID" id="117577582"/>
<organism evidence="3 4">
    <name type="scientific">Drosophila albomicans</name>
    <name type="common">Fruit fly</name>
    <dbReference type="NCBI Taxonomy" id="7291"/>
    <lineage>
        <taxon>Eukaryota</taxon>
        <taxon>Metazoa</taxon>
        <taxon>Ecdysozoa</taxon>
        <taxon>Arthropoda</taxon>
        <taxon>Hexapoda</taxon>
        <taxon>Insecta</taxon>
        <taxon>Pterygota</taxon>
        <taxon>Neoptera</taxon>
        <taxon>Endopterygota</taxon>
        <taxon>Diptera</taxon>
        <taxon>Brachycera</taxon>
        <taxon>Muscomorpha</taxon>
        <taxon>Ephydroidea</taxon>
        <taxon>Drosophilidae</taxon>
        <taxon>Drosophila</taxon>
    </lineage>
</organism>
<feature type="region of interest" description="Disordered" evidence="1">
    <location>
        <begin position="88"/>
        <end position="129"/>
    </location>
</feature>
<feature type="signal peptide" evidence="2">
    <location>
        <begin position="1"/>
        <end position="23"/>
    </location>
</feature>
<sequence length="129" mass="13709">MKSIVILCSIVLGLMLLSCETHAADCDASRDPEDSDFKNFFKNIGCKVSQGAEQVVEAAKPYAEKIGEGAKDFGSTVAQKYDELKHRLTDDASTPKATVTYDAPTERVPLAPIAPGIPAELANPQPTAG</sequence>
<gene>
    <name evidence="4" type="primary">LOC117577582</name>
</gene>
<evidence type="ECO:0000256" key="2">
    <source>
        <dbReference type="SAM" id="SignalP"/>
    </source>
</evidence>
<dbReference type="PROSITE" id="PS51257">
    <property type="entry name" value="PROKAR_LIPOPROTEIN"/>
    <property type="match status" value="1"/>
</dbReference>
<reference evidence="4" key="1">
    <citation type="submission" date="2025-08" db="UniProtKB">
        <authorList>
            <consortium name="RefSeq"/>
        </authorList>
    </citation>
    <scope>IDENTIFICATION</scope>
    <source>
        <strain evidence="4">15112-1751.03</strain>
        <tissue evidence="4">Whole Adult</tissue>
    </source>
</reference>